<evidence type="ECO:0000313" key="2">
    <source>
        <dbReference type="Proteomes" id="UP000199612"/>
    </source>
</evidence>
<reference evidence="2" key="1">
    <citation type="submission" date="2016-10" db="EMBL/GenBank/DDBJ databases">
        <authorList>
            <person name="Varghese N."/>
            <person name="Submissions S."/>
        </authorList>
    </citation>
    <scope>NUCLEOTIDE SEQUENCE [LARGE SCALE GENOMIC DNA]</scope>
    <source>
        <strain evidence="2">DSM 23664</strain>
    </source>
</reference>
<proteinExistence type="predicted"/>
<evidence type="ECO:0000313" key="1">
    <source>
        <dbReference type="EMBL" id="SFC28907.1"/>
    </source>
</evidence>
<keyword evidence="2" id="KW-1185">Reference proteome</keyword>
<protein>
    <submittedName>
        <fullName evidence="1">Uncharacterized protein</fullName>
    </submittedName>
</protein>
<name>A0A1I1HXU0_9LACT</name>
<dbReference type="Proteomes" id="UP000199612">
    <property type="component" value="Unassembled WGS sequence"/>
</dbReference>
<gene>
    <name evidence="1" type="ORF">SAMN04488102_104242</name>
</gene>
<organism evidence="1 2">
    <name type="scientific">Alkalibacterium subtropicum</name>
    <dbReference type="NCBI Taxonomy" id="753702"/>
    <lineage>
        <taxon>Bacteria</taxon>
        <taxon>Bacillati</taxon>
        <taxon>Bacillota</taxon>
        <taxon>Bacilli</taxon>
        <taxon>Lactobacillales</taxon>
        <taxon>Carnobacteriaceae</taxon>
        <taxon>Alkalibacterium</taxon>
    </lineage>
</organism>
<sequence>MIIITRKKERIVYLFLFGYVKWRINMELNEITNKLNEARIKVEDFRGSL</sequence>
<dbReference type="AlphaFoldDB" id="A0A1I1HXU0"/>
<dbReference type="EMBL" id="FOLT01000004">
    <property type="protein sequence ID" value="SFC28907.1"/>
    <property type="molecule type" value="Genomic_DNA"/>
</dbReference>
<accession>A0A1I1HXU0</accession>